<accession>A0ABY7H4R5</accession>
<dbReference type="PROSITE" id="PS51257">
    <property type="entry name" value="PROKAR_LIPOPROTEIN"/>
    <property type="match status" value="1"/>
</dbReference>
<evidence type="ECO:0000313" key="2">
    <source>
        <dbReference type="EMBL" id="WAS94075.1"/>
    </source>
</evidence>
<feature type="compositionally biased region" description="Gly residues" evidence="1">
    <location>
        <begin position="67"/>
        <end position="76"/>
    </location>
</feature>
<feature type="region of interest" description="Disordered" evidence="1">
    <location>
        <begin position="19"/>
        <end position="86"/>
    </location>
</feature>
<organism evidence="2 3">
    <name type="scientific">Nannocystis punicea</name>
    <dbReference type="NCBI Taxonomy" id="2995304"/>
    <lineage>
        <taxon>Bacteria</taxon>
        <taxon>Pseudomonadati</taxon>
        <taxon>Myxococcota</taxon>
        <taxon>Polyangia</taxon>
        <taxon>Nannocystales</taxon>
        <taxon>Nannocystaceae</taxon>
        <taxon>Nannocystis</taxon>
    </lineage>
</organism>
<gene>
    <name evidence="2" type="ORF">O0S08_48750</name>
</gene>
<dbReference type="RefSeq" id="WP_269036412.1">
    <property type="nucleotide sequence ID" value="NZ_CP114040.1"/>
</dbReference>
<name>A0ABY7H4R5_9BACT</name>
<feature type="compositionally biased region" description="Low complexity" evidence="1">
    <location>
        <begin position="29"/>
        <end position="51"/>
    </location>
</feature>
<proteinExistence type="predicted"/>
<evidence type="ECO:0000313" key="3">
    <source>
        <dbReference type="Proteomes" id="UP001164459"/>
    </source>
</evidence>
<keyword evidence="3" id="KW-1185">Reference proteome</keyword>
<sequence>MKSWRTRRRWAGALVVMLSACGPEKNDSTESSTGSTAGTSSTTVAEPTGTVPTGGTGTGGESESSGGTTGAGGVCGDGPPADAEQQCASQADRASCNGLQLDGGSCVWVAWFPTRLVDGTCEFGDPRGQCAFVPCQEEGCAELSPCGPEGFGGGFIVGENEVVSVGFARWCLGPPDPGQACVFDFEQQLLEGPPECACLCDPGFPGA</sequence>
<reference evidence="2" key="1">
    <citation type="submission" date="2022-11" db="EMBL/GenBank/DDBJ databases">
        <title>Minimal conservation of predation-associated metabolite biosynthetic gene clusters underscores biosynthetic potential of Myxococcota including descriptions for ten novel species: Archangium lansinium sp. nov., Myxococcus landrumus sp. nov., Nannocystis bai.</title>
        <authorList>
            <person name="Ahearne A."/>
            <person name="Stevens C."/>
            <person name="Dowd S."/>
        </authorList>
    </citation>
    <scope>NUCLEOTIDE SEQUENCE</scope>
    <source>
        <strain evidence="2">Fl3</strain>
    </source>
</reference>
<protein>
    <submittedName>
        <fullName evidence="2">Uncharacterized protein</fullName>
    </submittedName>
</protein>
<dbReference type="Proteomes" id="UP001164459">
    <property type="component" value="Chromosome"/>
</dbReference>
<evidence type="ECO:0000256" key="1">
    <source>
        <dbReference type="SAM" id="MobiDB-lite"/>
    </source>
</evidence>
<dbReference type="EMBL" id="CP114040">
    <property type="protein sequence ID" value="WAS94075.1"/>
    <property type="molecule type" value="Genomic_DNA"/>
</dbReference>